<evidence type="ECO:0000256" key="7">
    <source>
        <dbReference type="ARBA" id="ARBA00023163"/>
    </source>
</evidence>
<dbReference type="InterPro" id="IPR055185">
    <property type="entry name" value="C2CH-4th_BIRD-IDD"/>
</dbReference>
<feature type="region of interest" description="Disordered" evidence="12">
    <location>
        <begin position="264"/>
        <end position="289"/>
    </location>
</feature>
<dbReference type="InterPro" id="IPR013087">
    <property type="entry name" value="Znf_C2H2_type"/>
</dbReference>
<dbReference type="GO" id="GO:0003700">
    <property type="term" value="F:DNA-binding transcription factor activity"/>
    <property type="evidence" value="ECO:0007669"/>
    <property type="project" value="TreeGrafter"/>
</dbReference>
<evidence type="ECO:0000313" key="15">
    <source>
        <dbReference type="EnsemblPlants" id="OBART04G21910.1"/>
    </source>
</evidence>
<sequence length="486" mass="50817">MTALLLLFLIAACHVSLGNRGEEGRKKKNTAANPRNNPTGATEKEIFCSCADPDAEVIALSPKTLLATNRFVCEVCNKGFQREQNLQLHRRGHNLPWKLKQKNPAQAQRRRVYLCPEPTCVHHDPARALGDLTGIKKHFCRKHGEKKWKCDKCSKRYAVQSDWKAHSKICGTREYRCDCGTLFSRRDSFITHRAFCDALAQESSRLPPTSLSSLTSHLYGASNAGNMALSLSQLPDLQGNGAGGPGAPGPNLFNLGFFANNGNSSGSSHEHASQGLMSNDQFSGGAGGGGGSDASAAGIFGGNFVGGDHVSPAGLYNDQAAMLPQMSATALLQKAAQMGATSSANGPGSMFRGFVGSSPHMRPAAQHMDQSDAHLNDLMNSLAGGGVNAAAMFGGTNGGGVPGAGMFDPRLCDIEHEVKFSQGGGGGGGAGAGTGDGTRDFLGVGGGGIVHGMSTPRGDHHQSSSDMSSLEAEMKSASSFNGRRMP</sequence>
<keyword evidence="6" id="KW-0010">Activator</keyword>
<dbReference type="InterPro" id="IPR036236">
    <property type="entry name" value="Znf_C2H2_sf"/>
</dbReference>
<dbReference type="Gene3D" id="3.30.160.60">
    <property type="entry name" value="Classic Zinc Finger"/>
    <property type="match status" value="2"/>
</dbReference>
<keyword evidence="1" id="KW-0479">Metal-binding</keyword>
<keyword evidence="4" id="KW-0862">Zinc</keyword>
<dbReference type="Pfam" id="PF22996">
    <property type="entry name" value="C2H2-2nd_BIRD-IDD"/>
    <property type="match status" value="1"/>
</dbReference>
<dbReference type="AlphaFoldDB" id="A0A0D3FZ12"/>
<evidence type="ECO:0000256" key="11">
    <source>
        <dbReference type="PROSITE-ProRule" id="PRU00042"/>
    </source>
</evidence>
<dbReference type="Pfam" id="PF12874">
    <property type="entry name" value="zf-met"/>
    <property type="match status" value="1"/>
</dbReference>
<keyword evidence="3 11" id="KW-0863">Zinc-finger</keyword>
<dbReference type="Pfam" id="PF22992">
    <property type="entry name" value="C2CH-4th_BIRD-IDD"/>
    <property type="match status" value="1"/>
</dbReference>
<dbReference type="Proteomes" id="UP000026960">
    <property type="component" value="Chromosome 4"/>
</dbReference>
<feature type="domain" description="C2H2-type" evidence="14">
    <location>
        <begin position="71"/>
        <end position="93"/>
    </location>
</feature>
<evidence type="ECO:0000256" key="2">
    <source>
        <dbReference type="ARBA" id="ARBA00022737"/>
    </source>
</evidence>
<dbReference type="PANTHER" id="PTHR10593:SF127">
    <property type="entry name" value="OS04G0566400 PROTEIN"/>
    <property type="match status" value="1"/>
</dbReference>
<feature type="signal peptide" evidence="13">
    <location>
        <begin position="1"/>
        <end position="18"/>
    </location>
</feature>
<feature type="chain" id="PRO_5002262681" description="Protein EARLY HEADING DATE 2" evidence="13">
    <location>
        <begin position="19"/>
        <end position="486"/>
    </location>
</feature>
<proteinExistence type="predicted"/>
<dbReference type="EnsemblPlants" id="OBART04G21910.1">
    <property type="protein sequence ID" value="OBART04G21910.1"/>
    <property type="gene ID" value="OBART04G21910"/>
</dbReference>
<dbReference type="PaxDb" id="65489-OBART04G21910.1"/>
<evidence type="ECO:0000313" key="16">
    <source>
        <dbReference type="Proteomes" id="UP000026960"/>
    </source>
</evidence>
<dbReference type="HOGENOM" id="CLU_014578_3_0_1"/>
<dbReference type="InterPro" id="IPR055186">
    <property type="entry name" value="C2H2-2nd_BIRD-IDD"/>
</dbReference>
<evidence type="ECO:0000256" key="8">
    <source>
        <dbReference type="ARBA" id="ARBA00059785"/>
    </source>
</evidence>
<dbReference type="Gramene" id="OBART04G21910.1">
    <property type="protein sequence ID" value="OBART04G21910.1"/>
    <property type="gene ID" value="OBART04G21910"/>
</dbReference>
<evidence type="ECO:0000256" key="3">
    <source>
        <dbReference type="ARBA" id="ARBA00022771"/>
    </source>
</evidence>
<evidence type="ECO:0000259" key="14">
    <source>
        <dbReference type="PROSITE" id="PS50157"/>
    </source>
</evidence>
<dbReference type="SUPFAM" id="SSF57667">
    <property type="entry name" value="beta-beta-alpha zinc fingers"/>
    <property type="match status" value="1"/>
</dbReference>
<evidence type="ECO:0000256" key="1">
    <source>
        <dbReference type="ARBA" id="ARBA00022723"/>
    </source>
</evidence>
<dbReference type="SMART" id="SM00355">
    <property type="entry name" value="ZnF_C2H2"/>
    <property type="match status" value="2"/>
</dbReference>
<protein>
    <recommendedName>
        <fullName evidence="9">Protein EARLY HEADING DATE 2</fullName>
    </recommendedName>
    <alternativeName>
        <fullName evidence="10">Protein RICE INDETERMINATE 1</fullName>
    </alternativeName>
</protein>
<dbReference type="Pfam" id="PF22995">
    <property type="entry name" value="C2CH-3rd_BIRD-IDD"/>
    <property type="match status" value="1"/>
</dbReference>
<name>A0A0D3FZ12_9ORYZ</name>
<organism evidence="15">
    <name type="scientific">Oryza barthii</name>
    <dbReference type="NCBI Taxonomy" id="65489"/>
    <lineage>
        <taxon>Eukaryota</taxon>
        <taxon>Viridiplantae</taxon>
        <taxon>Streptophyta</taxon>
        <taxon>Embryophyta</taxon>
        <taxon>Tracheophyta</taxon>
        <taxon>Spermatophyta</taxon>
        <taxon>Magnoliopsida</taxon>
        <taxon>Liliopsida</taxon>
        <taxon>Poales</taxon>
        <taxon>Poaceae</taxon>
        <taxon>BOP clade</taxon>
        <taxon>Oryzoideae</taxon>
        <taxon>Oryzeae</taxon>
        <taxon>Oryzinae</taxon>
        <taxon>Oryza</taxon>
    </lineage>
</organism>
<keyword evidence="16" id="KW-1185">Reference proteome</keyword>
<reference evidence="15" key="1">
    <citation type="journal article" date="2009" name="Rice">
        <title>De Novo Next Generation Sequencing of Plant Genomes.</title>
        <authorList>
            <person name="Rounsley S."/>
            <person name="Marri P.R."/>
            <person name="Yu Y."/>
            <person name="He R."/>
            <person name="Sisneros N."/>
            <person name="Goicoechea J.L."/>
            <person name="Lee S.J."/>
            <person name="Angelova A."/>
            <person name="Kudrna D."/>
            <person name="Luo M."/>
            <person name="Affourtit J."/>
            <person name="Desany B."/>
            <person name="Knight J."/>
            <person name="Niazi F."/>
            <person name="Egholm M."/>
            <person name="Wing R.A."/>
        </authorList>
    </citation>
    <scope>NUCLEOTIDE SEQUENCE [LARGE SCALE GENOMIC DNA]</scope>
    <source>
        <strain evidence="15">cv. IRGC 105608</strain>
    </source>
</reference>
<evidence type="ECO:0000256" key="6">
    <source>
        <dbReference type="ARBA" id="ARBA00023159"/>
    </source>
</evidence>
<dbReference type="PROSITE" id="PS50157">
    <property type="entry name" value="ZINC_FINGER_C2H2_2"/>
    <property type="match status" value="1"/>
</dbReference>
<evidence type="ECO:0000256" key="4">
    <source>
        <dbReference type="ARBA" id="ARBA00022833"/>
    </source>
</evidence>
<dbReference type="FunFam" id="3.30.160.60:FF:000554">
    <property type="entry name" value="protein indeterminate-domain 12-like"/>
    <property type="match status" value="1"/>
</dbReference>
<evidence type="ECO:0000256" key="5">
    <source>
        <dbReference type="ARBA" id="ARBA00023015"/>
    </source>
</evidence>
<dbReference type="PANTHER" id="PTHR10593">
    <property type="entry name" value="SERINE/THREONINE-PROTEIN KINASE RIO"/>
    <property type="match status" value="1"/>
</dbReference>
<keyword evidence="2" id="KW-0677">Repeat</keyword>
<reference evidence="15" key="2">
    <citation type="submission" date="2015-03" db="UniProtKB">
        <authorList>
            <consortium name="EnsemblPlants"/>
        </authorList>
    </citation>
    <scope>IDENTIFICATION</scope>
</reference>
<evidence type="ECO:0000256" key="12">
    <source>
        <dbReference type="SAM" id="MobiDB-lite"/>
    </source>
</evidence>
<feature type="region of interest" description="Disordered" evidence="12">
    <location>
        <begin position="449"/>
        <end position="486"/>
    </location>
</feature>
<dbReference type="InterPro" id="IPR055187">
    <property type="entry name" value="C2CH-3rd_BIRD-IDD"/>
</dbReference>
<dbReference type="GO" id="GO:0005634">
    <property type="term" value="C:nucleus"/>
    <property type="evidence" value="ECO:0007669"/>
    <property type="project" value="TreeGrafter"/>
</dbReference>
<keyword evidence="13" id="KW-0732">Signal</keyword>
<accession>A0A0D3FZ12</accession>
<evidence type="ECO:0000256" key="13">
    <source>
        <dbReference type="SAM" id="SignalP"/>
    </source>
</evidence>
<dbReference type="FunFam" id="3.30.160.60:FF:000131">
    <property type="entry name" value="protein indeterminate-domain 5, chloroplastic-like"/>
    <property type="match status" value="1"/>
</dbReference>
<dbReference type="eggNOG" id="KOG1721">
    <property type="taxonomic scope" value="Eukaryota"/>
</dbReference>
<evidence type="ECO:0000256" key="9">
    <source>
        <dbReference type="ARBA" id="ARBA00072973"/>
    </source>
</evidence>
<dbReference type="PROSITE" id="PS00028">
    <property type="entry name" value="ZINC_FINGER_C2H2_1"/>
    <property type="match status" value="1"/>
</dbReference>
<evidence type="ECO:0000256" key="10">
    <source>
        <dbReference type="ARBA" id="ARBA00083437"/>
    </source>
</evidence>
<dbReference type="GO" id="GO:0008270">
    <property type="term" value="F:zinc ion binding"/>
    <property type="evidence" value="ECO:0007669"/>
    <property type="project" value="UniProtKB-KW"/>
</dbReference>
<keyword evidence="5" id="KW-0805">Transcription regulation</keyword>
<dbReference type="InterPro" id="IPR031140">
    <property type="entry name" value="IDD1-16"/>
</dbReference>
<comment type="function">
    <text evidence="8">Transcription activator that acts as a flowering master switch in both long and short days, independently of the circadian clock. Promotes flowering upstream of HD1 by up-regulating FTL1, FTL4, FTL5, FTL6, EHD1, HD3A and RFT1. Seems to repress FTL11 expression. May recognize the consensus motif 5'-TTTGTCGTAAT-3' in target gene promoters.</text>
</comment>
<feature type="compositionally biased region" description="Polar residues" evidence="12">
    <location>
        <begin position="476"/>
        <end position="486"/>
    </location>
</feature>
<keyword evidence="7" id="KW-0804">Transcription</keyword>
<dbReference type="STRING" id="65489.A0A0D3FZ12"/>